<keyword evidence="3" id="KW-1185">Reference proteome</keyword>
<dbReference type="AlphaFoldDB" id="A0AAD9YJD7"/>
<dbReference type="EMBL" id="VYYT01000127">
    <property type="protein sequence ID" value="KAK2765822.1"/>
    <property type="molecule type" value="Genomic_DNA"/>
</dbReference>
<evidence type="ECO:0000256" key="1">
    <source>
        <dbReference type="SAM" id="MobiDB-lite"/>
    </source>
</evidence>
<feature type="region of interest" description="Disordered" evidence="1">
    <location>
        <begin position="115"/>
        <end position="145"/>
    </location>
</feature>
<reference evidence="2" key="1">
    <citation type="submission" date="2023-02" db="EMBL/GenBank/DDBJ databases">
        <title>Colletotrichum kahawae CIFC_Que2 genome sequencing and assembly.</title>
        <authorList>
            <person name="Baroncelli R."/>
        </authorList>
    </citation>
    <scope>NUCLEOTIDE SEQUENCE</scope>
    <source>
        <strain evidence="2">CIFC_Que2</strain>
    </source>
</reference>
<proteinExistence type="predicted"/>
<evidence type="ECO:0008006" key="4">
    <source>
        <dbReference type="Google" id="ProtNLM"/>
    </source>
</evidence>
<gene>
    <name evidence="2" type="ORF">CKAH01_15571</name>
</gene>
<feature type="compositionally biased region" description="Basic and acidic residues" evidence="1">
    <location>
        <begin position="124"/>
        <end position="145"/>
    </location>
</feature>
<evidence type="ECO:0000313" key="2">
    <source>
        <dbReference type="EMBL" id="KAK2765822.1"/>
    </source>
</evidence>
<name>A0AAD9YJD7_COLKA</name>
<evidence type="ECO:0000313" key="3">
    <source>
        <dbReference type="Proteomes" id="UP001281614"/>
    </source>
</evidence>
<organism evidence="2 3">
    <name type="scientific">Colletotrichum kahawae</name>
    <name type="common">Coffee berry disease fungus</name>
    <dbReference type="NCBI Taxonomy" id="34407"/>
    <lineage>
        <taxon>Eukaryota</taxon>
        <taxon>Fungi</taxon>
        <taxon>Dikarya</taxon>
        <taxon>Ascomycota</taxon>
        <taxon>Pezizomycotina</taxon>
        <taxon>Sordariomycetes</taxon>
        <taxon>Hypocreomycetidae</taxon>
        <taxon>Glomerellales</taxon>
        <taxon>Glomerellaceae</taxon>
        <taxon>Colletotrichum</taxon>
        <taxon>Colletotrichum gloeosporioides species complex</taxon>
    </lineage>
</organism>
<dbReference type="Proteomes" id="UP001281614">
    <property type="component" value="Unassembled WGS sequence"/>
</dbReference>
<sequence>MHELQYRWNGYDQEEYWASDSTDSYDSDEELAESIESSVKREFAERHAKHMNMTAAKRRLGETAITKPDDCSPDLDGLTLNPKRDRREYAAWTARIEKDFNGRTARQRLKSTAIDKSGNCGSDVEARSAKPSPEHDAAAAAADKKSTDQNQVKGLCTVCRKNRTSRKCALCNDGWICSLRCQESFVLVGGHFAGPLSSCADHFKECVLNPKTTASLLYIFAAADWLPYRAENFPEIYQRVIKDYHFDLWDNGGPRNRECLLQFYRQVIYHMDVSAREMHLWREEGKLFERIAVLCQSYPKMIGYFDLHWLKETSLWESELSSTARATIELVIARKKLEHEMNVEEWIKNA</sequence>
<comment type="caution">
    <text evidence="2">The sequence shown here is derived from an EMBL/GenBank/DDBJ whole genome shotgun (WGS) entry which is preliminary data.</text>
</comment>
<protein>
    <recommendedName>
        <fullName evidence="4">MYND-type domain-containing protein</fullName>
    </recommendedName>
</protein>
<accession>A0AAD9YJD7</accession>